<dbReference type="Gene3D" id="1.10.510.10">
    <property type="entry name" value="Transferase(Phosphotransferase) domain 1"/>
    <property type="match status" value="1"/>
</dbReference>
<organism evidence="9 10">
    <name type="scientific">Caenorhabditis angaria</name>
    <dbReference type="NCBI Taxonomy" id="860376"/>
    <lineage>
        <taxon>Eukaryota</taxon>
        <taxon>Metazoa</taxon>
        <taxon>Ecdysozoa</taxon>
        <taxon>Nematoda</taxon>
        <taxon>Chromadorea</taxon>
        <taxon>Rhabditida</taxon>
        <taxon>Rhabditina</taxon>
        <taxon>Rhabditomorpha</taxon>
        <taxon>Rhabditoidea</taxon>
        <taxon>Rhabditidae</taxon>
        <taxon>Peloderinae</taxon>
        <taxon>Caenorhabditis</taxon>
    </lineage>
</organism>
<dbReference type="GO" id="GO:0005524">
    <property type="term" value="F:ATP binding"/>
    <property type="evidence" value="ECO:0007669"/>
    <property type="project" value="UniProtKB-KW"/>
</dbReference>
<evidence type="ECO:0000256" key="5">
    <source>
        <dbReference type="ARBA" id="ARBA00038035"/>
    </source>
</evidence>
<evidence type="ECO:0000256" key="1">
    <source>
        <dbReference type="ARBA" id="ARBA00022679"/>
    </source>
</evidence>
<dbReference type="Pfam" id="PF00069">
    <property type="entry name" value="Pkinase"/>
    <property type="match status" value="1"/>
</dbReference>
<evidence type="ECO:0000256" key="2">
    <source>
        <dbReference type="ARBA" id="ARBA00022741"/>
    </source>
</evidence>
<feature type="compositionally biased region" description="Polar residues" evidence="7">
    <location>
        <begin position="25"/>
        <end position="34"/>
    </location>
</feature>
<dbReference type="GO" id="GO:0004708">
    <property type="term" value="F:MAP kinase kinase activity"/>
    <property type="evidence" value="ECO:0007669"/>
    <property type="project" value="UniProtKB-EC"/>
</dbReference>
<dbReference type="GO" id="GO:0051403">
    <property type="term" value="P:stress-activated MAPK cascade"/>
    <property type="evidence" value="ECO:0007669"/>
    <property type="project" value="TreeGrafter"/>
</dbReference>
<protein>
    <recommendedName>
        <fullName evidence="6">mitogen-activated protein kinase kinase</fullName>
        <ecNumber evidence="6">2.7.12.2</ecNumber>
    </recommendedName>
</protein>
<evidence type="ECO:0000313" key="10">
    <source>
        <dbReference type="Proteomes" id="UP001152747"/>
    </source>
</evidence>
<keyword evidence="4" id="KW-0067">ATP-binding</keyword>
<dbReference type="SMART" id="SM00220">
    <property type="entry name" value="S_TKc"/>
    <property type="match status" value="1"/>
</dbReference>
<accession>A0A9P1N8W8</accession>
<proteinExistence type="inferred from homology"/>
<dbReference type="FunFam" id="1.10.510.10:FF:001231">
    <property type="entry name" value="SAPK/ERK kinase"/>
    <property type="match status" value="1"/>
</dbReference>
<dbReference type="SUPFAM" id="SSF56112">
    <property type="entry name" value="Protein kinase-like (PK-like)"/>
    <property type="match status" value="1"/>
</dbReference>
<dbReference type="PROSITE" id="PS50011">
    <property type="entry name" value="PROTEIN_KINASE_DOM"/>
    <property type="match status" value="1"/>
</dbReference>
<name>A0A9P1N8W8_9PELO</name>
<evidence type="ECO:0000256" key="3">
    <source>
        <dbReference type="ARBA" id="ARBA00022777"/>
    </source>
</evidence>
<dbReference type="InterPro" id="IPR011009">
    <property type="entry name" value="Kinase-like_dom_sf"/>
</dbReference>
<evidence type="ECO:0000256" key="7">
    <source>
        <dbReference type="SAM" id="MobiDB-lite"/>
    </source>
</evidence>
<feature type="region of interest" description="Disordered" evidence="7">
    <location>
        <begin position="1"/>
        <end position="34"/>
    </location>
</feature>
<dbReference type="InterPro" id="IPR008271">
    <property type="entry name" value="Ser/Thr_kinase_AS"/>
</dbReference>
<feature type="domain" description="Protein kinase" evidence="8">
    <location>
        <begin position="66"/>
        <end position="325"/>
    </location>
</feature>
<sequence>MPDGYRSIARPNGLSRFSIGPISDDGSQQPTRSSNITSLSFVESHVANKIVFPDDPTTYDLNYNSLKDVEALGHGKFGIEKEMAVKRIRILHNMTDPSSAKTMQRFKKEVETCKNASNCDEIVKFFGITFYQADAFMCMELMDLSLDKLYLISHNVAQSPFQEACLGSVAVATINALEHLKTEHRIIHRDIKPSNILLDRNGFIKLCDFGICGYLQNSVAQSVDAGCRPYMAPERIRPDGDGYDIKSDVWSLGLSMVEVANGAYPYQGFTNSPLFQQVQLVVLGDPPLLRADHFSNDMTFFIAQCTIKDKSIRADLKTLKDTEVYKTYNTNLHRPTVGRFVYDMYCLRNHLDM</sequence>
<reference evidence="9" key="1">
    <citation type="submission" date="2022-11" db="EMBL/GenBank/DDBJ databases">
        <authorList>
            <person name="Kikuchi T."/>
        </authorList>
    </citation>
    <scope>NUCLEOTIDE SEQUENCE</scope>
    <source>
        <strain evidence="9">PS1010</strain>
    </source>
</reference>
<dbReference type="EC" id="2.7.12.2" evidence="6"/>
<dbReference type="PROSITE" id="PS00108">
    <property type="entry name" value="PROTEIN_KINASE_ST"/>
    <property type="match status" value="1"/>
</dbReference>
<evidence type="ECO:0000256" key="6">
    <source>
        <dbReference type="ARBA" id="ARBA00038999"/>
    </source>
</evidence>
<gene>
    <name evidence="9" type="ORF">CAMP_LOCUS16711</name>
</gene>
<dbReference type="PANTHER" id="PTHR48013">
    <property type="entry name" value="DUAL SPECIFICITY MITOGEN-ACTIVATED PROTEIN KINASE KINASE 5-RELATED"/>
    <property type="match status" value="1"/>
</dbReference>
<dbReference type="PANTHER" id="PTHR48013:SF13">
    <property type="entry name" value="PROTEIN KINASE DOMAIN-CONTAINING PROTEIN"/>
    <property type="match status" value="1"/>
</dbReference>
<dbReference type="Proteomes" id="UP001152747">
    <property type="component" value="Unassembled WGS sequence"/>
</dbReference>
<dbReference type="InterPro" id="IPR000719">
    <property type="entry name" value="Prot_kinase_dom"/>
</dbReference>
<dbReference type="AlphaFoldDB" id="A0A9P1N8W8"/>
<dbReference type="OrthoDB" id="10252354at2759"/>
<dbReference type="EMBL" id="CANHGI010000006">
    <property type="protein sequence ID" value="CAI5454074.1"/>
    <property type="molecule type" value="Genomic_DNA"/>
</dbReference>
<comment type="caution">
    <text evidence="9">The sequence shown here is derived from an EMBL/GenBank/DDBJ whole genome shotgun (WGS) entry which is preliminary data.</text>
</comment>
<comment type="similarity">
    <text evidence="5">Belongs to the protein kinase superfamily. STE Ser/Thr protein kinase family. MAP kinase kinase subfamily.</text>
</comment>
<dbReference type="Gene3D" id="3.30.200.20">
    <property type="entry name" value="Phosphorylase Kinase, domain 1"/>
    <property type="match status" value="1"/>
</dbReference>
<evidence type="ECO:0000259" key="8">
    <source>
        <dbReference type="PROSITE" id="PS50011"/>
    </source>
</evidence>
<keyword evidence="3" id="KW-0418">Kinase</keyword>
<keyword evidence="10" id="KW-1185">Reference proteome</keyword>
<evidence type="ECO:0000313" key="9">
    <source>
        <dbReference type="EMBL" id="CAI5454074.1"/>
    </source>
</evidence>
<keyword evidence="1" id="KW-0808">Transferase</keyword>
<keyword evidence="2" id="KW-0547">Nucleotide-binding</keyword>
<evidence type="ECO:0000256" key="4">
    <source>
        <dbReference type="ARBA" id="ARBA00022840"/>
    </source>
</evidence>